<dbReference type="OrthoDB" id="9812890at2"/>
<accession>A0A3N5Y9R2</accession>
<dbReference type="InterPro" id="IPR036065">
    <property type="entry name" value="BolA-like_sf"/>
</dbReference>
<dbReference type="PIRSF" id="PIRSF003113">
    <property type="entry name" value="BolA"/>
    <property type="match status" value="1"/>
</dbReference>
<dbReference type="RefSeq" id="WP_124026071.1">
    <property type="nucleotide sequence ID" value="NZ_JBHRSN010000005.1"/>
</dbReference>
<gene>
    <name evidence="3" type="ORF">DRW07_01250</name>
</gene>
<dbReference type="PANTHER" id="PTHR46229">
    <property type="entry name" value="BOLA TRANSCRIPTION REGULATOR"/>
    <property type="match status" value="1"/>
</dbReference>
<dbReference type="AlphaFoldDB" id="A0A3N5Y9R2"/>
<protein>
    <submittedName>
        <fullName evidence="3">BolA family transcriptional regulator</fullName>
    </submittedName>
</protein>
<sequence>MTNEEIKQTLLAALDLDEVYVKNDGSHFSIIAVGNLFSELSRVKRQQAVYGPLSEKVADGTMHAVSIKTFTPEDWARERSFHEPLN</sequence>
<name>A0A3N5Y9R2_9ALTE</name>
<dbReference type="InterPro" id="IPR050961">
    <property type="entry name" value="BolA/IbaG_stress_morph_reg"/>
</dbReference>
<keyword evidence="4" id="KW-1185">Reference proteome</keyword>
<proteinExistence type="inferred from homology"/>
<dbReference type="Gene3D" id="3.30.300.90">
    <property type="entry name" value="BolA-like"/>
    <property type="match status" value="1"/>
</dbReference>
<dbReference type="Proteomes" id="UP000275281">
    <property type="component" value="Unassembled WGS sequence"/>
</dbReference>
<evidence type="ECO:0000256" key="2">
    <source>
        <dbReference type="RuleBase" id="RU003860"/>
    </source>
</evidence>
<evidence type="ECO:0000313" key="3">
    <source>
        <dbReference type="EMBL" id="RPJ68069.1"/>
    </source>
</evidence>
<reference evidence="3 4" key="1">
    <citation type="submission" date="2018-11" db="EMBL/GenBank/DDBJ databases">
        <authorList>
            <person name="Ye M.-Q."/>
            <person name="Du Z.-J."/>
        </authorList>
    </citation>
    <scope>NUCLEOTIDE SEQUENCE [LARGE SCALE GENOMIC DNA]</scope>
    <source>
        <strain evidence="3 4">U0105</strain>
    </source>
</reference>
<comment type="similarity">
    <text evidence="1 2">Belongs to the BolA/IbaG family.</text>
</comment>
<dbReference type="InterPro" id="IPR002634">
    <property type="entry name" value="BolA"/>
</dbReference>
<dbReference type="Pfam" id="PF01722">
    <property type="entry name" value="BolA"/>
    <property type="match status" value="1"/>
</dbReference>
<comment type="caution">
    <text evidence="3">The sequence shown here is derived from an EMBL/GenBank/DDBJ whole genome shotgun (WGS) entry which is preliminary data.</text>
</comment>
<dbReference type="SUPFAM" id="SSF82657">
    <property type="entry name" value="BolA-like"/>
    <property type="match status" value="1"/>
</dbReference>
<evidence type="ECO:0000313" key="4">
    <source>
        <dbReference type="Proteomes" id="UP000275281"/>
    </source>
</evidence>
<dbReference type="PANTHER" id="PTHR46229:SF4">
    <property type="entry name" value="ACID STRESS PROTEIN IBAG"/>
    <property type="match status" value="1"/>
</dbReference>
<dbReference type="EMBL" id="RPOK01000001">
    <property type="protein sequence ID" value="RPJ68069.1"/>
    <property type="molecule type" value="Genomic_DNA"/>
</dbReference>
<evidence type="ECO:0000256" key="1">
    <source>
        <dbReference type="ARBA" id="ARBA00005578"/>
    </source>
</evidence>
<organism evidence="3 4">
    <name type="scientific">Alteromonas sediminis</name>
    <dbReference type="NCBI Taxonomy" id="2259342"/>
    <lineage>
        <taxon>Bacteria</taxon>
        <taxon>Pseudomonadati</taxon>
        <taxon>Pseudomonadota</taxon>
        <taxon>Gammaproteobacteria</taxon>
        <taxon>Alteromonadales</taxon>
        <taxon>Alteromonadaceae</taxon>
        <taxon>Alteromonas/Salinimonas group</taxon>
        <taxon>Alteromonas</taxon>
    </lineage>
</organism>